<proteinExistence type="predicted"/>
<organism evidence="1 2">
    <name type="scientific">Brachionus plicatilis</name>
    <name type="common">Marine rotifer</name>
    <name type="synonym">Brachionus muelleri</name>
    <dbReference type="NCBI Taxonomy" id="10195"/>
    <lineage>
        <taxon>Eukaryota</taxon>
        <taxon>Metazoa</taxon>
        <taxon>Spiralia</taxon>
        <taxon>Gnathifera</taxon>
        <taxon>Rotifera</taxon>
        <taxon>Eurotatoria</taxon>
        <taxon>Monogononta</taxon>
        <taxon>Pseudotrocha</taxon>
        <taxon>Ploima</taxon>
        <taxon>Brachionidae</taxon>
        <taxon>Brachionus</taxon>
    </lineage>
</organism>
<feature type="non-terminal residue" evidence="1">
    <location>
        <position position="1"/>
    </location>
</feature>
<name>A0A3M7R304_BRAPC</name>
<protein>
    <submittedName>
        <fullName evidence="1">Uncharacterized protein</fullName>
    </submittedName>
</protein>
<evidence type="ECO:0000313" key="1">
    <source>
        <dbReference type="EMBL" id="RNA17754.1"/>
    </source>
</evidence>
<dbReference type="AlphaFoldDB" id="A0A3M7R304"/>
<comment type="caution">
    <text evidence="1">The sequence shown here is derived from an EMBL/GenBank/DDBJ whole genome shotgun (WGS) entry which is preliminary data.</text>
</comment>
<evidence type="ECO:0000313" key="2">
    <source>
        <dbReference type="Proteomes" id="UP000276133"/>
    </source>
</evidence>
<reference evidence="1 2" key="1">
    <citation type="journal article" date="2018" name="Sci. Rep.">
        <title>Genomic signatures of local adaptation to the degree of environmental predictability in rotifers.</title>
        <authorList>
            <person name="Franch-Gras L."/>
            <person name="Hahn C."/>
            <person name="Garcia-Roger E.M."/>
            <person name="Carmona M.J."/>
            <person name="Serra M."/>
            <person name="Gomez A."/>
        </authorList>
    </citation>
    <scope>NUCLEOTIDE SEQUENCE [LARGE SCALE GENOMIC DNA]</scope>
    <source>
        <strain evidence="1">HYR1</strain>
    </source>
</reference>
<gene>
    <name evidence="1" type="ORF">BpHYR1_037575</name>
</gene>
<dbReference type="EMBL" id="REGN01004384">
    <property type="protein sequence ID" value="RNA17754.1"/>
    <property type="molecule type" value="Genomic_DNA"/>
</dbReference>
<sequence>VNPRIRLIKEIIKKHQSQIKIISNKILKINNLIILKPEEGHLVEMRRDKFNFYSKSKEKMFLWVDST</sequence>
<keyword evidence="2" id="KW-1185">Reference proteome</keyword>
<accession>A0A3M7R304</accession>
<dbReference type="Proteomes" id="UP000276133">
    <property type="component" value="Unassembled WGS sequence"/>
</dbReference>